<reference evidence="5 6" key="1">
    <citation type="journal article" date="2013" name="ISME J.">
        <title>A metabolic model for members of the genus Tetrasphaera involved in enhanced biological phosphorus removal.</title>
        <authorList>
            <person name="Kristiansen R."/>
            <person name="Nguyen H.T.T."/>
            <person name="Saunders A.M."/>
            <person name="Nielsen J.L."/>
            <person name="Wimmer R."/>
            <person name="Le V.Q."/>
            <person name="McIlroy S.J."/>
            <person name="Petrovski S."/>
            <person name="Seviour R.J."/>
            <person name="Calteau A."/>
            <person name="Nielsen K.L."/>
            <person name="Nielsen P.H."/>
        </authorList>
    </citation>
    <scope>NUCLEOTIDE SEQUENCE [LARGE SCALE GENOMIC DNA]</scope>
    <source>
        <strain evidence="5 6">T1-X7</strain>
    </source>
</reference>
<dbReference type="STRING" id="1194083.BN12_420010"/>
<comment type="similarity">
    <text evidence="1">Belongs to the bacterial solute-binding protein 1 family.</text>
</comment>
<keyword evidence="3 4" id="KW-0732">Signal</keyword>
<dbReference type="Gene3D" id="3.40.190.10">
    <property type="entry name" value="Periplasmic binding protein-like II"/>
    <property type="match status" value="1"/>
</dbReference>
<dbReference type="GO" id="GO:1901982">
    <property type="term" value="F:maltose binding"/>
    <property type="evidence" value="ECO:0007669"/>
    <property type="project" value="TreeGrafter"/>
</dbReference>
<name>A0A077M5E3_9MICO</name>
<evidence type="ECO:0000256" key="3">
    <source>
        <dbReference type="ARBA" id="ARBA00022729"/>
    </source>
</evidence>
<dbReference type="SUPFAM" id="SSF53850">
    <property type="entry name" value="Periplasmic binding protein-like II"/>
    <property type="match status" value="1"/>
</dbReference>
<evidence type="ECO:0000256" key="1">
    <source>
        <dbReference type="ARBA" id="ARBA00008520"/>
    </source>
</evidence>
<gene>
    <name evidence="5" type="ORF">BN12_420010</name>
</gene>
<accession>A0A077M5E3</accession>
<evidence type="ECO:0000256" key="2">
    <source>
        <dbReference type="ARBA" id="ARBA00022448"/>
    </source>
</evidence>
<evidence type="ECO:0000256" key="4">
    <source>
        <dbReference type="SAM" id="SignalP"/>
    </source>
</evidence>
<dbReference type="AlphaFoldDB" id="A0A077M5E3"/>
<dbReference type="GO" id="GO:0055052">
    <property type="term" value="C:ATP-binding cassette (ABC) transporter complex, substrate-binding subunit-containing"/>
    <property type="evidence" value="ECO:0007669"/>
    <property type="project" value="TreeGrafter"/>
</dbReference>
<dbReference type="GO" id="GO:0015768">
    <property type="term" value="P:maltose transport"/>
    <property type="evidence" value="ECO:0007669"/>
    <property type="project" value="TreeGrafter"/>
</dbReference>
<feature type="signal peptide" evidence="4">
    <location>
        <begin position="1"/>
        <end position="19"/>
    </location>
</feature>
<dbReference type="Pfam" id="PF13416">
    <property type="entry name" value="SBP_bac_8"/>
    <property type="match status" value="1"/>
</dbReference>
<feature type="chain" id="PRO_5039256729" evidence="4">
    <location>
        <begin position="20"/>
        <end position="453"/>
    </location>
</feature>
<keyword evidence="2" id="KW-0813">Transport</keyword>
<dbReference type="InterPro" id="IPR006059">
    <property type="entry name" value="SBP"/>
</dbReference>
<proteinExistence type="inferred from homology"/>
<dbReference type="EMBL" id="CAJB01000357">
    <property type="protein sequence ID" value="CCH79379.1"/>
    <property type="molecule type" value="Genomic_DNA"/>
</dbReference>
<evidence type="ECO:0000313" key="6">
    <source>
        <dbReference type="Proteomes" id="UP000035721"/>
    </source>
</evidence>
<dbReference type="PANTHER" id="PTHR30061">
    <property type="entry name" value="MALTOSE-BINDING PERIPLASMIC PROTEIN"/>
    <property type="match status" value="1"/>
</dbReference>
<protein>
    <submittedName>
        <fullName evidence="5">Extracellular solute-binding protein family 1</fullName>
    </submittedName>
</protein>
<dbReference type="GO" id="GO:0042956">
    <property type="term" value="P:maltodextrin transmembrane transport"/>
    <property type="evidence" value="ECO:0007669"/>
    <property type="project" value="TreeGrafter"/>
</dbReference>
<dbReference type="OrthoDB" id="2507686at2"/>
<dbReference type="PANTHER" id="PTHR30061:SF50">
    <property type="entry name" value="MALTOSE_MALTODEXTRIN-BINDING PERIPLASMIC PROTEIN"/>
    <property type="match status" value="1"/>
</dbReference>
<dbReference type="Proteomes" id="UP000035721">
    <property type="component" value="Unassembled WGS sequence"/>
</dbReference>
<dbReference type="RefSeq" id="WP_048551286.1">
    <property type="nucleotide sequence ID" value="NZ_HF570958.1"/>
</dbReference>
<keyword evidence="6" id="KW-1185">Reference proteome</keyword>
<organism evidence="5 6">
    <name type="scientific">Nostocoides japonicum T1-X7</name>
    <dbReference type="NCBI Taxonomy" id="1194083"/>
    <lineage>
        <taxon>Bacteria</taxon>
        <taxon>Bacillati</taxon>
        <taxon>Actinomycetota</taxon>
        <taxon>Actinomycetes</taxon>
        <taxon>Micrococcales</taxon>
        <taxon>Intrasporangiaceae</taxon>
        <taxon>Nostocoides</taxon>
    </lineage>
</organism>
<sequence>MKRTLAVAAGLTAGTILLAACNSGSDSAATSSTSGTADNAGKTITLWLVGSDTPDALRTYLTDTFHAKTGATLKIEEQTWPDLVTKLTTALPDANNTPDVTELGNTQSPTFTNAGAFLDISDMYDELGGSNLLQSFVDAGTVDGKKYTLPYYFGSRYMFYRKDVWQKAGVSVPTTLEEFNADVKTIAEKNPNDIKGFSGFFLGGQDWRNGVSWIFANGGDLAKKEDGKWVSTLSDPNTLKGLAQLQDIYRYASKAPGDAKDQSPWLYLNDSDVVLDDNGKPTKQKTSMNAATIMAPGWAHWSIGDLTTKDGKDVRAWNDKKFGTFVLPGNDGKPAPVFAGGSNIGISAKSKNPALAKDLLRIIFSADYQKKLGGAGLGPANKEYVDSLGTDQFAKALIESSANSKLTPAAPGWAGVEAAGVMEEFFGKIKDAKDLAALAKQYDDKITPMLNQS</sequence>
<comment type="caution">
    <text evidence="5">The sequence shown here is derived from an EMBL/GenBank/DDBJ whole genome shotgun (WGS) entry which is preliminary data.</text>
</comment>
<dbReference type="PROSITE" id="PS51257">
    <property type="entry name" value="PROKAR_LIPOPROTEIN"/>
    <property type="match status" value="1"/>
</dbReference>
<evidence type="ECO:0000313" key="5">
    <source>
        <dbReference type="EMBL" id="CCH79379.1"/>
    </source>
</evidence>